<organism evidence="2 3">
    <name type="scientific">Prorocentrum cordatum</name>
    <dbReference type="NCBI Taxonomy" id="2364126"/>
    <lineage>
        <taxon>Eukaryota</taxon>
        <taxon>Sar</taxon>
        <taxon>Alveolata</taxon>
        <taxon>Dinophyceae</taxon>
        <taxon>Prorocentrales</taxon>
        <taxon>Prorocentraceae</taxon>
        <taxon>Prorocentrum</taxon>
    </lineage>
</organism>
<keyword evidence="3" id="KW-1185">Reference proteome</keyword>
<sequence>MRRIVLAECSRATYSRMMGGDPRTGAVAICWAMTPDFDVYPEELAATPLRALMGARPGGPAVVESGLGRLARLNRARGFSPPPTPAALADAMRACRGRVENRVGASPRRLPPREHRAAAAGGAPTRRSRLHLPPPAPSGQAGPIGLPSARRSRRCWTSPGRFLRAVARGFCPVRRAPGAPRRRRASVALVSQARARIITCAPLARRRSAAKGPPSRRWTSRAATTPTRSSWAPRSPRSRGTSLGRGTGGRSRPSTHAGGGLGQLAPRGAPRGHPVPRVHLFRRNVRPRAGRARRRHACRLTSGDPGVSDHETAMEGLEYMLTFDQLNAPEPLVTELFMRRAQLAEFCGRHHPLRPDDFGDDLASGEFLHLGLGEARG</sequence>
<feature type="compositionally biased region" description="Basic residues" evidence="1">
    <location>
        <begin position="274"/>
        <end position="298"/>
    </location>
</feature>
<proteinExistence type="predicted"/>
<feature type="region of interest" description="Disordered" evidence="1">
    <location>
        <begin position="204"/>
        <end position="309"/>
    </location>
</feature>
<accession>A0ABN9WGB8</accession>
<protein>
    <submittedName>
        <fullName evidence="2">Uncharacterized protein</fullName>
    </submittedName>
</protein>
<evidence type="ECO:0000256" key="1">
    <source>
        <dbReference type="SAM" id="MobiDB-lite"/>
    </source>
</evidence>
<dbReference type="Proteomes" id="UP001189429">
    <property type="component" value="Unassembled WGS sequence"/>
</dbReference>
<comment type="caution">
    <text evidence="2">The sequence shown here is derived from an EMBL/GenBank/DDBJ whole genome shotgun (WGS) entry which is preliminary data.</text>
</comment>
<evidence type="ECO:0000313" key="3">
    <source>
        <dbReference type="Proteomes" id="UP001189429"/>
    </source>
</evidence>
<feature type="compositionally biased region" description="Low complexity" evidence="1">
    <location>
        <begin position="215"/>
        <end position="242"/>
    </location>
</feature>
<feature type="region of interest" description="Disordered" evidence="1">
    <location>
        <begin position="102"/>
        <end position="152"/>
    </location>
</feature>
<gene>
    <name evidence="2" type="ORF">PCOR1329_LOCUS66234</name>
</gene>
<reference evidence="2" key="1">
    <citation type="submission" date="2023-10" db="EMBL/GenBank/DDBJ databases">
        <authorList>
            <person name="Chen Y."/>
            <person name="Shah S."/>
            <person name="Dougan E. K."/>
            <person name="Thang M."/>
            <person name="Chan C."/>
        </authorList>
    </citation>
    <scope>NUCLEOTIDE SEQUENCE [LARGE SCALE GENOMIC DNA]</scope>
</reference>
<dbReference type="EMBL" id="CAUYUJ010018519">
    <property type="protein sequence ID" value="CAK0884240.1"/>
    <property type="molecule type" value="Genomic_DNA"/>
</dbReference>
<evidence type="ECO:0000313" key="2">
    <source>
        <dbReference type="EMBL" id="CAK0884240.1"/>
    </source>
</evidence>
<name>A0ABN9WGB8_9DINO</name>